<protein>
    <submittedName>
        <fullName evidence="2">Uncharacterized protein</fullName>
    </submittedName>
</protein>
<dbReference type="EMBL" id="DF238840">
    <property type="protein sequence ID" value="GAF25713.1"/>
    <property type="molecule type" value="Genomic_DNA"/>
</dbReference>
<keyword evidence="1" id="KW-1133">Transmembrane helix</keyword>
<keyword evidence="1" id="KW-0472">Membrane</keyword>
<sequence>MEGIPMTEVQMQPDVEARDIIADGGLLFLFLLLLIGLIIFI</sequence>
<evidence type="ECO:0000313" key="2">
    <source>
        <dbReference type="EMBL" id="GAF25713.1"/>
    </source>
</evidence>
<name>A0A0S6U9D2_NEOTH</name>
<gene>
    <name evidence="2" type="ORF">MTY_1049</name>
</gene>
<feature type="transmembrane region" description="Helical" evidence="1">
    <location>
        <begin position="20"/>
        <end position="40"/>
    </location>
</feature>
<dbReference type="Proteomes" id="UP000063718">
    <property type="component" value="Unassembled WGS sequence"/>
</dbReference>
<reference evidence="2" key="1">
    <citation type="journal article" date="2014" name="Gene">
        <title>Genome-guided analysis of transformation efficiency and carbon dioxide assimilation by Moorella thermoacetica Y72.</title>
        <authorList>
            <person name="Tsukahara K."/>
            <person name="Kita A."/>
            <person name="Nakashimada Y."/>
            <person name="Hoshino T."/>
            <person name="Murakami K."/>
        </authorList>
    </citation>
    <scope>NUCLEOTIDE SEQUENCE [LARGE SCALE GENOMIC DNA]</scope>
    <source>
        <strain evidence="2">Y72</strain>
    </source>
</reference>
<keyword evidence="1" id="KW-0812">Transmembrane</keyword>
<proteinExistence type="predicted"/>
<dbReference type="AlphaFoldDB" id="A0A0S6U9D2"/>
<evidence type="ECO:0000256" key="1">
    <source>
        <dbReference type="SAM" id="Phobius"/>
    </source>
</evidence>
<accession>A0A0S6U9D2</accession>
<organism evidence="2">
    <name type="scientific">Moorella thermoacetica Y72</name>
    <dbReference type="NCBI Taxonomy" id="1325331"/>
    <lineage>
        <taxon>Bacteria</taxon>
        <taxon>Bacillati</taxon>
        <taxon>Bacillota</taxon>
        <taxon>Clostridia</taxon>
        <taxon>Neomoorellales</taxon>
        <taxon>Neomoorellaceae</taxon>
        <taxon>Neomoorella</taxon>
    </lineage>
</organism>